<evidence type="ECO:0000313" key="2">
    <source>
        <dbReference type="EMBL" id="MDI3390724.1"/>
    </source>
</evidence>
<accession>A0ABT6S217</accession>
<feature type="domain" description="DUF7848" evidence="1">
    <location>
        <begin position="1"/>
        <end position="78"/>
    </location>
</feature>
<dbReference type="Proteomes" id="UP001224661">
    <property type="component" value="Unassembled WGS sequence"/>
</dbReference>
<name>A0ABT6S217_9ACTN</name>
<evidence type="ECO:0000259" key="1">
    <source>
        <dbReference type="Pfam" id="PF25232"/>
    </source>
</evidence>
<keyword evidence="3" id="KW-1185">Reference proteome</keyword>
<protein>
    <recommendedName>
        <fullName evidence="1">DUF7848 domain-containing protein</fullName>
    </recommendedName>
</protein>
<gene>
    <name evidence="2" type="ORF">QIS99_31685</name>
</gene>
<dbReference type="Pfam" id="PF25232">
    <property type="entry name" value="DUF7848"/>
    <property type="match status" value="1"/>
</dbReference>
<proteinExistence type="predicted"/>
<reference evidence="2 3" key="1">
    <citation type="submission" date="2023-05" db="EMBL/GenBank/DDBJ databases">
        <title>Draft genome sequence of Streptomyces sp. B-S-A8 isolated from a cave soil in Thailand.</title>
        <authorList>
            <person name="Chamroensaksri N."/>
            <person name="Muangham S."/>
        </authorList>
    </citation>
    <scope>NUCLEOTIDE SEQUENCE [LARGE SCALE GENOMIC DNA]</scope>
    <source>
        <strain evidence="2 3">B-S-A8</strain>
    </source>
</reference>
<sequence length="79" mass="9161">MSAPRSLVAHREWTLEPNSEPDAEPITYAMQCAVCNETSEAGVEWSVPQSWTLEHSGRNPSHHTYREIITRPWRTWMHS</sequence>
<dbReference type="EMBL" id="JASCIR010000066">
    <property type="protein sequence ID" value="MDI3390724.1"/>
    <property type="molecule type" value="Genomic_DNA"/>
</dbReference>
<dbReference type="InterPro" id="IPR057170">
    <property type="entry name" value="DUF7848"/>
</dbReference>
<comment type="caution">
    <text evidence="2">The sequence shown here is derived from an EMBL/GenBank/DDBJ whole genome shotgun (WGS) entry which is preliminary data.</text>
</comment>
<evidence type="ECO:0000313" key="3">
    <source>
        <dbReference type="Proteomes" id="UP001224661"/>
    </source>
</evidence>
<organism evidence="2 3">
    <name type="scientific">Streptomyces solicavernae</name>
    <dbReference type="NCBI Taxonomy" id="3043614"/>
    <lineage>
        <taxon>Bacteria</taxon>
        <taxon>Bacillati</taxon>
        <taxon>Actinomycetota</taxon>
        <taxon>Actinomycetes</taxon>
        <taxon>Kitasatosporales</taxon>
        <taxon>Streptomycetaceae</taxon>
        <taxon>Streptomyces</taxon>
    </lineage>
</organism>
<dbReference type="RefSeq" id="WP_282517210.1">
    <property type="nucleotide sequence ID" value="NZ_JASCIR010000066.1"/>
</dbReference>